<dbReference type="Pfam" id="PF02814">
    <property type="entry name" value="UreE_N"/>
    <property type="match status" value="1"/>
</dbReference>
<comment type="function">
    <text evidence="5">Involved in urease metallocenter assembly. Binds nickel. Probably functions as a nickel donor during metallocenter assembly.</text>
</comment>
<evidence type="ECO:0000313" key="8">
    <source>
        <dbReference type="EMBL" id="MBK1698191.1"/>
    </source>
</evidence>
<feature type="domain" description="UreE urease accessory N-terminal" evidence="7">
    <location>
        <begin position="7"/>
        <end position="72"/>
    </location>
</feature>
<evidence type="ECO:0000256" key="4">
    <source>
        <dbReference type="ARBA" id="ARBA00023186"/>
    </source>
</evidence>
<evidence type="ECO:0000259" key="7">
    <source>
        <dbReference type="SMART" id="SM00988"/>
    </source>
</evidence>
<dbReference type="SUPFAM" id="SSF69287">
    <property type="entry name" value="Urease metallochaperone UreE, N-terminal domain"/>
    <property type="match status" value="1"/>
</dbReference>
<dbReference type="AlphaFoldDB" id="A0A934QJU7"/>
<evidence type="ECO:0000313" key="9">
    <source>
        <dbReference type="Proteomes" id="UP000778970"/>
    </source>
</evidence>
<dbReference type="Gene3D" id="3.30.70.790">
    <property type="entry name" value="UreE, C-terminal domain"/>
    <property type="match status" value="1"/>
</dbReference>
<protein>
    <recommendedName>
        <fullName evidence="5">Urease accessory protein UreE</fullName>
    </recommendedName>
</protein>
<dbReference type="SUPFAM" id="SSF69737">
    <property type="entry name" value="Urease metallochaperone UreE, C-terminal domain"/>
    <property type="match status" value="1"/>
</dbReference>
<reference evidence="8" key="2">
    <citation type="journal article" date="2020" name="Microorganisms">
        <title>Osmotic Adaptation and Compatible Solute Biosynthesis of Phototrophic Bacteria as Revealed from Genome Analyses.</title>
        <authorList>
            <person name="Imhoff J.F."/>
            <person name="Rahn T."/>
            <person name="Kunzel S."/>
            <person name="Keller A."/>
            <person name="Neulinger S.C."/>
        </authorList>
    </citation>
    <scope>NUCLEOTIDE SEQUENCE</scope>
    <source>
        <strain evidence="8">DSM 9154</strain>
    </source>
</reference>
<dbReference type="InterPro" id="IPR004029">
    <property type="entry name" value="UreE_N"/>
</dbReference>
<dbReference type="InterPro" id="IPR036118">
    <property type="entry name" value="UreE_N_sf"/>
</dbReference>
<dbReference type="InterPro" id="IPR012406">
    <property type="entry name" value="UreE"/>
</dbReference>
<comment type="subcellular location">
    <subcellularLocation>
        <location evidence="1 5">Cytoplasm</location>
    </subcellularLocation>
</comment>
<dbReference type="GO" id="GO:0065003">
    <property type="term" value="P:protein-containing complex assembly"/>
    <property type="evidence" value="ECO:0007669"/>
    <property type="project" value="InterPro"/>
</dbReference>
<dbReference type="Pfam" id="PF05194">
    <property type="entry name" value="UreE_C"/>
    <property type="match status" value="1"/>
</dbReference>
<dbReference type="CDD" id="cd00571">
    <property type="entry name" value="UreE"/>
    <property type="match status" value="1"/>
</dbReference>
<evidence type="ECO:0000256" key="1">
    <source>
        <dbReference type="ARBA" id="ARBA00004496"/>
    </source>
</evidence>
<evidence type="ECO:0000256" key="5">
    <source>
        <dbReference type="HAMAP-Rule" id="MF_00822"/>
    </source>
</evidence>
<keyword evidence="2 5" id="KW-0963">Cytoplasm</keyword>
<keyword evidence="9" id="KW-1185">Reference proteome</keyword>
<reference evidence="8" key="1">
    <citation type="submission" date="2017-08" db="EMBL/GenBank/DDBJ databases">
        <authorList>
            <person name="Imhoff J.F."/>
            <person name="Rahn T."/>
            <person name="Kuenzel S."/>
            <person name="Neulinger S.C."/>
        </authorList>
    </citation>
    <scope>NUCLEOTIDE SEQUENCE</scope>
    <source>
        <strain evidence="8">DSM 9154</strain>
    </source>
</reference>
<accession>A0A934QJU7</accession>
<proteinExistence type="inferred from homology"/>
<keyword evidence="4 5" id="KW-0143">Chaperone</keyword>
<dbReference type="SMART" id="SM00988">
    <property type="entry name" value="UreE_N"/>
    <property type="match status" value="1"/>
</dbReference>
<dbReference type="Proteomes" id="UP000778970">
    <property type="component" value="Unassembled WGS sequence"/>
</dbReference>
<gene>
    <name evidence="5" type="primary">ureE</name>
    <name evidence="8" type="ORF">CKO21_13165</name>
</gene>
<dbReference type="RefSeq" id="WP_156092696.1">
    <property type="nucleotide sequence ID" value="NZ_NRRE01000026.1"/>
</dbReference>
<organism evidence="8 9">
    <name type="scientific">Rhodovibrio salinarum</name>
    <dbReference type="NCBI Taxonomy" id="1087"/>
    <lineage>
        <taxon>Bacteria</taxon>
        <taxon>Pseudomonadati</taxon>
        <taxon>Pseudomonadota</taxon>
        <taxon>Alphaproteobacteria</taxon>
        <taxon>Rhodospirillales</taxon>
        <taxon>Rhodovibrionaceae</taxon>
        <taxon>Rhodovibrio</taxon>
    </lineage>
</organism>
<comment type="caution">
    <text evidence="8">The sequence shown here is derived from an EMBL/GenBank/DDBJ whole genome shotgun (WGS) entry which is preliminary data.</text>
</comment>
<dbReference type="Gene3D" id="2.60.260.20">
    <property type="entry name" value="Urease metallochaperone UreE, N-terminal domain"/>
    <property type="match status" value="1"/>
</dbReference>
<dbReference type="GO" id="GO:0006457">
    <property type="term" value="P:protein folding"/>
    <property type="evidence" value="ECO:0007669"/>
    <property type="project" value="InterPro"/>
</dbReference>
<evidence type="ECO:0000256" key="3">
    <source>
        <dbReference type="ARBA" id="ARBA00022596"/>
    </source>
</evidence>
<evidence type="ECO:0000256" key="2">
    <source>
        <dbReference type="ARBA" id="ARBA00022490"/>
    </source>
</evidence>
<dbReference type="GO" id="GO:0005737">
    <property type="term" value="C:cytoplasm"/>
    <property type="evidence" value="ECO:0007669"/>
    <property type="project" value="UniProtKB-SubCell"/>
</dbReference>
<comment type="similarity">
    <text evidence="5">Belongs to the UreE family.</text>
</comment>
<evidence type="ECO:0000256" key="6">
    <source>
        <dbReference type="SAM" id="MobiDB-lite"/>
    </source>
</evidence>
<dbReference type="HAMAP" id="MF_00822">
    <property type="entry name" value="UreE"/>
    <property type="match status" value="1"/>
</dbReference>
<dbReference type="PIRSF" id="PIRSF036402">
    <property type="entry name" value="Ureas_acces_UreE"/>
    <property type="match status" value="1"/>
</dbReference>
<dbReference type="InterPro" id="IPR007864">
    <property type="entry name" value="UreE_C_dom"/>
</dbReference>
<name>A0A934QJU7_9PROT</name>
<dbReference type="GO" id="GO:0019627">
    <property type="term" value="P:urea metabolic process"/>
    <property type="evidence" value="ECO:0007669"/>
    <property type="project" value="InterPro"/>
</dbReference>
<dbReference type="GO" id="GO:0051082">
    <property type="term" value="F:unfolded protein binding"/>
    <property type="evidence" value="ECO:0007669"/>
    <property type="project" value="UniProtKB-UniRule"/>
</dbReference>
<keyword evidence="3 5" id="KW-0533">Nickel</keyword>
<feature type="region of interest" description="Disordered" evidence="6">
    <location>
        <begin position="144"/>
        <end position="171"/>
    </location>
</feature>
<dbReference type="EMBL" id="NRRE01000026">
    <property type="protein sequence ID" value="MBK1698191.1"/>
    <property type="molecule type" value="Genomic_DNA"/>
</dbReference>
<sequence length="171" mass="18382">MTSELPRATRVVESGGWPADAAVASLTLVYADRHLRRRRLKADDGTRLLLDLPRARLLAEGDGLALEDGRWIAVRAAVEPVVEARTGDPQALARLAWHVGNRHTACQILPNALRVLDDSVLADMLAGQGAEVVHIRVPFTPEPGAYAHGHSHSHVRANDVDPLADGPEAAP</sequence>
<dbReference type="GO" id="GO:0016151">
    <property type="term" value="F:nickel cation binding"/>
    <property type="evidence" value="ECO:0007669"/>
    <property type="project" value="UniProtKB-UniRule"/>
</dbReference>